<dbReference type="InterPro" id="IPR036514">
    <property type="entry name" value="SGNH_hydro_sf"/>
</dbReference>
<reference evidence="4 5" key="1">
    <citation type="journal article" date="2013" name="BMC Genomics">
        <title>The miniature genome of a carnivorous plant Genlisea aurea contains a low number of genes and short non-coding sequences.</title>
        <authorList>
            <person name="Leushkin E.V."/>
            <person name="Sutormin R.A."/>
            <person name="Nabieva E.R."/>
            <person name="Penin A.A."/>
            <person name="Kondrashov A.S."/>
            <person name="Logacheva M.D."/>
        </authorList>
    </citation>
    <scope>NUCLEOTIDE SEQUENCE [LARGE SCALE GENOMIC DNA]</scope>
</reference>
<dbReference type="InterPro" id="IPR005181">
    <property type="entry name" value="SASA"/>
</dbReference>
<dbReference type="OrthoDB" id="1717599at2759"/>
<keyword evidence="1" id="KW-0378">Hydrolase</keyword>
<organism evidence="4 5">
    <name type="scientific">Genlisea aurea</name>
    <dbReference type="NCBI Taxonomy" id="192259"/>
    <lineage>
        <taxon>Eukaryota</taxon>
        <taxon>Viridiplantae</taxon>
        <taxon>Streptophyta</taxon>
        <taxon>Embryophyta</taxon>
        <taxon>Tracheophyta</taxon>
        <taxon>Spermatophyta</taxon>
        <taxon>Magnoliopsida</taxon>
        <taxon>eudicotyledons</taxon>
        <taxon>Gunneridae</taxon>
        <taxon>Pentapetalae</taxon>
        <taxon>asterids</taxon>
        <taxon>lamiids</taxon>
        <taxon>Lamiales</taxon>
        <taxon>Lentibulariaceae</taxon>
        <taxon>Genlisea</taxon>
    </lineage>
</organism>
<keyword evidence="2" id="KW-0472">Membrane</keyword>
<evidence type="ECO:0000313" key="5">
    <source>
        <dbReference type="Proteomes" id="UP000015453"/>
    </source>
</evidence>
<comment type="caution">
    <text evidence="4">The sequence shown here is derived from an EMBL/GenBank/DDBJ whole genome shotgun (WGS) entry which is preliminary data.</text>
</comment>
<dbReference type="GO" id="GO:0016787">
    <property type="term" value="F:hydrolase activity"/>
    <property type="evidence" value="ECO:0007669"/>
    <property type="project" value="UniProtKB-KW"/>
</dbReference>
<feature type="domain" description="Sialate O-acetylesterase" evidence="3">
    <location>
        <begin position="1"/>
        <end position="61"/>
    </location>
</feature>
<dbReference type="PANTHER" id="PTHR31988:SF15">
    <property type="entry name" value="ESTERASE, PUTATIVE (DUF303)-RELATED"/>
    <property type="match status" value="1"/>
</dbReference>
<sequence length="96" mass="10113">VALASGKGPYVGMIREAQLGTNLPNVKCVDAGGLPLEPDGLHLSAAAQVRLGEMLADAFMQFPTALPLPVSAGAAAHTSFFLLTWGFFLHFCTRNQ</sequence>
<dbReference type="SUPFAM" id="SSF52266">
    <property type="entry name" value="SGNH hydrolase"/>
    <property type="match status" value="1"/>
</dbReference>
<dbReference type="Gene3D" id="3.40.50.1110">
    <property type="entry name" value="SGNH hydrolase"/>
    <property type="match status" value="1"/>
</dbReference>
<dbReference type="Pfam" id="PF03629">
    <property type="entry name" value="SASA"/>
    <property type="match status" value="1"/>
</dbReference>
<feature type="non-terminal residue" evidence="4">
    <location>
        <position position="1"/>
    </location>
</feature>
<evidence type="ECO:0000313" key="4">
    <source>
        <dbReference type="EMBL" id="EPS63284.1"/>
    </source>
</evidence>
<evidence type="ECO:0000259" key="3">
    <source>
        <dbReference type="Pfam" id="PF03629"/>
    </source>
</evidence>
<dbReference type="Proteomes" id="UP000015453">
    <property type="component" value="Unassembled WGS sequence"/>
</dbReference>
<gene>
    <name evidence="4" type="ORF">M569_11502</name>
</gene>
<name>S8C8S6_9LAMI</name>
<proteinExistence type="predicted"/>
<protein>
    <recommendedName>
        <fullName evidence="3">Sialate O-acetylesterase domain-containing protein</fullName>
    </recommendedName>
</protein>
<keyword evidence="2" id="KW-1133">Transmembrane helix</keyword>
<accession>S8C8S6</accession>
<keyword evidence="2" id="KW-0812">Transmembrane</keyword>
<dbReference type="PANTHER" id="PTHR31988">
    <property type="entry name" value="ESTERASE, PUTATIVE (DUF303)-RELATED"/>
    <property type="match status" value="1"/>
</dbReference>
<dbReference type="EMBL" id="AUSU01005583">
    <property type="protein sequence ID" value="EPS63284.1"/>
    <property type="molecule type" value="Genomic_DNA"/>
</dbReference>
<dbReference type="AlphaFoldDB" id="S8C8S6"/>
<feature type="transmembrane region" description="Helical" evidence="2">
    <location>
        <begin position="70"/>
        <end position="92"/>
    </location>
</feature>
<dbReference type="InterPro" id="IPR052940">
    <property type="entry name" value="Carb_Esterase_6"/>
</dbReference>
<evidence type="ECO:0000256" key="2">
    <source>
        <dbReference type="SAM" id="Phobius"/>
    </source>
</evidence>
<evidence type="ECO:0000256" key="1">
    <source>
        <dbReference type="ARBA" id="ARBA00022801"/>
    </source>
</evidence>
<keyword evidence="5" id="KW-1185">Reference proteome</keyword>